<gene>
    <name evidence="2" type="ORF">CFH99_19460</name>
</gene>
<feature type="compositionally biased region" description="Low complexity" evidence="1">
    <location>
        <begin position="155"/>
        <end position="179"/>
    </location>
</feature>
<proteinExistence type="predicted"/>
<dbReference type="RefSeq" id="WP_036551263.1">
    <property type="nucleotide sequence ID" value="NZ_CP022295.1"/>
</dbReference>
<accession>A0ABX7PQC0</accession>
<dbReference type="EMBL" id="CP022295">
    <property type="protein sequence ID" value="QSR27805.1"/>
    <property type="molecule type" value="Genomic_DNA"/>
</dbReference>
<organism evidence="2 3">
    <name type="scientific">Nocardioides aromaticivorans</name>
    <dbReference type="NCBI Taxonomy" id="200618"/>
    <lineage>
        <taxon>Bacteria</taxon>
        <taxon>Bacillati</taxon>
        <taxon>Actinomycetota</taxon>
        <taxon>Actinomycetes</taxon>
        <taxon>Propionibacteriales</taxon>
        <taxon>Nocardioidaceae</taxon>
        <taxon>Nocardioides</taxon>
    </lineage>
</organism>
<dbReference type="Proteomes" id="UP000662818">
    <property type="component" value="Chromosome"/>
</dbReference>
<reference evidence="2 3" key="1">
    <citation type="submission" date="2017-06" db="EMBL/GenBank/DDBJ databases">
        <title>Complete Genome Sequence of the Soil Carbazole-Degrading Bacterium Nocardioides aromaticivorans IC177.</title>
        <authorList>
            <person name="Vejarano F."/>
            <person name="Suzuki-Minakuchi C."/>
            <person name="Ohtsubo Y."/>
            <person name="Tsuda M."/>
            <person name="Okada K."/>
            <person name="Nojiri H."/>
        </authorList>
    </citation>
    <scope>NUCLEOTIDE SEQUENCE [LARGE SCALE GENOMIC DNA]</scope>
    <source>
        <strain evidence="2 3">IC177</strain>
    </source>
</reference>
<evidence type="ECO:0000256" key="1">
    <source>
        <dbReference type="SAM" id="MobiDB-lite"/>
    </source>
</evidence>
<evidence type="ECO:0000313" key="2">
    <source>
        <dbReference type="EMBL" id="QSR27805.1"/>
    </source>
</evidence>
<evidence type="ECO:0000313" key="3">
    <source>
        <dbReference type="Proteomes" id="UP000662818"/>
    </source>
</evidence>
<protein>
    <submittedName>
        <fullName evidence="2">Uncharacterized protein</fullName>
    </submittedName>
</protein>
<feature type="region of interest" description="Disordered" evidence="1">
    <location>
        <begin position="129"/>
        <end position="179"/>
    </location>
</feature>
<keyword evidence="3" id="KW-1185">Reference proteome</keyword>
<sequence length="179" mass="19222">MNFPTEFRTDLMARPADAEALEGLKLVEEKINDVITAINRELDQFDPAIFQKDGEIKPQSFGDTDRAPLLALHHRRAHQVTAETLSGVREDLIAFRQACRDARGFVEQADQDAAAEITLTHKAVERLNEGSATSHGESANQQAQQAGVGSEPTSDDGTGTPSGSTPTTTDTTGTDGETS</sequence>
<name>A0ABX7PQC0_9ACTN</name>
<feature type="compositionally biased region" description="Polar residues" evidence="1">
    <location>
        <begin position="130"/>
        <end position="147"/>
    </location>
</feature>